<dbReference type="CDD" id="cd00590">
    <property type="entry name" value="RRM_SF"/>
    <property type="match status" value="1"/>
</dbReference>
<protein>
    <recommendedName>
        <fullName evidence="2">RRM domain-containing protein</fullName>
    </recommendedName>
</protein>
<dbReference type="InParanoid" id="A2E9I6"/>
<reference evidence="3" key="2">
    <citation type="journal article" date="2007" name="Science">
        <title>Draft genome sequence of the sexually transmitted pathogen Trichomonas vaginalis.</title>
        <authorList>
            <person name="Carlton J.M."/>
            <person name="Hirt R.P."/>
            <person name="Silva J.C."/>
            <person name="Delcher A.L."/>
            <person name="Schatz M."/>
            <person name="Zhao Q."/>
            <person name="Wortman J.R."/>
            <person name="Bidwell S.L."/>
            <person name="Alsmark U.C.M."/>
            <person name="Besteiro S."/>
            <person name="Sicheritz-Ponten T."/>
            <person name="Noel C.J."/>
            <person name="Dacks J.B."/>
            <person name="Foster P.G."/>
            <person name="Simillion C."/>
            <person name="Van de Peer Y."/>
            <person name="Miranda-Saavedra D."/>
            <person name="Barton G.J."/>
            <person name="Westrop G.D."/>
            <person name="Mueller S."/>
            <person name="Dessi D."/>
            <person name="Fiori P.L."/>
            <person name="Ren Q."/>
            <person name="Paulsen I."/>
            <person name="Zhang H."/>
            <person name="Bastida-Corcuera F.D."/>
            <person name="Simoes-Barbosa A."/>
            <person name="Brown M.T."/>
            <person name="Hayes R.D."/>
            <person name="Mukherjee M."/>
            <person name="Okumura C.Y."/>
            <person name="Schneider R."/>
            <person name="Smith A.J."/>
            <person name="Vanacova S."/>
            <person name="Villalvazo M."/>
            <person name="Haas B.J."/>
            <person name="Pertea M."/>
            <person name="Feldblyum T.V."/>
            <person name="Utterback T.R."/>
            <person name="Shu C.L."/>
            <person name="Osoegawa K."/>
            <person name="de Jong P.J."/>
            <person name="Hrdy I."/>
            <person name="Horvathova L."/>
            <person name="Zubacova Z."/>
            <person name="Dolezal P."/>
            <person name="Malik S.B."/>
            <person name="Logsdon J.M. Jr."/>
            <person name="Henze K."/>
            <person name="Gupta A."/>
            <person name="Wang C.C."/>
            <person name="Dunne R.L."/>
            <person name="Upcroft J.A."/>
            <person name="Upcroft P."/>
            <person name="White O."/>
            <person name="Salzberg S.L."/>
            <person name="Tang P."/>
            <person name="Chiu C.-H."/>
            <person name="Lee Y.-S."/>
            <person name="Embley T.M."/>
            <person name="Coombs G.H."/>
            <person name="Mottram J.C."/>
            <person name="Tachezy J."/>
            <person name="Fraser-Liggett C.M."/>
            <person name="Johnson P.J."/>
        </authorList>
    </citation>
    <scope>NUCLEOTIDE SEQUENCE [LARGE SCALE GENOMIC DNA]</scope>
    <source>
        <strain evidence="3">G3</strain>
    </source>
</reference>
<keyword evidence="1" id="KW-0694">RNA-binding</keyword>
<dbReference type="GO" id="GO:0005737">
    <property type="term" value="C:cytoplasm"/>
    <property type="evidence" value="ECO:0000318"/>
    <property type="project" value="GO_Central"/>
</dbReference>
<feature type="domain" description="RRM" evidence="2">
    <location>
        <begin position="230"/>
        <end position="326"/>
    </location>
</feature>
<dbReference type="Proteomes" id="UP000001542">
    <property type="component" value="Unassembled WGS sequence"/>
</dbReference>
<dbReference type="SMART" id="SM00360">
    <property type="entry name" value="RRM"/>
    <property type="match status" value="4"/>
</dbReference>
<dbReference type="InterPro" id="IPR000504">
    <property type="entry name" value="RRM_dom"/>
</dbReference>
<dbReference type="VEuPathDB" id="TrichDB:TVAGG3_0746730"/>
<proteinExistence type="predicted"/>
<gene>
    <name evidence="3" type="ORF">TVAG_157140</name>
</gene>
<reference evidence="3" key="1">
    <citation type="submission" date="2006-10" db="EMBL/GenBank/DDBJ databases">
        <authorList>
            <person name="Amadeo P."/>
            <person name="Zhao Q."/>
            <person name="Wortman J."/>
            <person name="Fraser-Liggett C."/>
            <person name="Carlton J."/>
        </authorList>
    </citation>
    <scope>NUCLEOTIDE SEQUENCE</scope>
    <source>
        <strain evidence="3">G3</strain>
    </source>
</reference>
<keyword evidence="4" id="KW-1185">Reference proteome</keyword>
<dbReference type="InterPro" id="IPR035979">
    <property type="entry name" value="RBD_domain_sf"/>
</dbReference>
<dbReference type="GO" id="GO:0003729">
    <property type="term" value="F:mRNA binding"/>
    <property type="evidence" value="ECO:0000318"/>
    <property type="project" value="GO_Central"/>
</dbReference>
<dbReference type="PROSITE" id="PS50102">
    <property type="entry name" value="RRM"/>
    <property type="match status" value="2"/>
</dbReference>
<dbReference type="InterPro" id="IPR012677">
    <property type="entry name" value="Nucleotide-bd_a/b_plait_sf"/>
</dbReference>
<dbReference type="SMR" id="A2E9I6"/>
<evidence type="ECO:0000313" key="4">
    <source>
        <dbReference type="Proteomes" id="UP000001542"/>
    </source>
</evidence>
<evidence type="ECO:0000256" key="1">
    <source>
        <dbReference type="PROSITE-ProRule" id="PRU00176"/>
    </source>
</evidence>
<evidence type="ECO:0000313" key="3">
    <source>
        <dbReference type="EMBL" id="EAY10637.1"/>
    </source>
</evidence>
<name>A2E9I6_TRIV3</name>
<organism evidence="3 4">
    <name type="scientific">Trichomonas vaginalis (strain ATCC PRA-98 / G3)</name>
    <dbReference type="NCBI Taxonomy" id="412133"/>
    <lineage>
        <taxon>Eukaryota</taxon>
        <taxon>Metamonada</taxon>
        <taxon>Parabasalia</taxon>
        <taxon>Trichomonadida</taxon>
        <taxon>Trichomonadidae</taxon>
        <taxon>Trichomonas</taxon>
    </lineage>
</organism>
<dbReference type="EMBL" id="DS113334">
    <property type="protein sequence ID" value="EAY10637.1"/>
    <property type="molecule type" value="Genomic_DNA"/>
</dbReference>
<dbReference type="SUPFAM" id="SSF54928">
    <property type="entry name" value="RNA-binding domain, RBD"/>
    <property type="match status" value="2"/>
</dbReference>
<dbReference type="AlphaFoldDB" id="A2E9I6"/>
<dbReference type="RefSeq" id="XP_001322860.1">
    <property type="nucleotide sequence ID" value="XM_001322825.1"/>
</dbReference>
<dbReference type="VEuPathDB" id="TrichDB:TVAG_157140"/>
<dbReference type="KEGG" id="tva:4768574"/>
<accession>A2E9I6</accession>
<feature type="domain" description="RRM" evidence="2">
    <location>
        <begin position="406"/>
        <end position="479"/>
    </location>
</feature>
<dbReference type="Gene3D" id="3.30.70.330">
    <property type="match status" value="3"/>
</dbReference>
<sequence>MIGEGRYFALKCYKSISDEELTKRFSAITPLTFCKTFVSQTSYQLIFLVFNTYVPFNIINNTALMHIHTHVDVKLIEERPDIQPANEIYLFNLPEAVNHSHSVQSLIGIFDEKALIKHPPGLFVVSPSDEQSSILLQTILPEIDFGNGSHLNMVVNDAYKVPYILIQNLPFGTTKEKLYQFFEANNFDVNFLELIPNTKLNNMTAEVILPSTQIVDDFTSKMNYTQFESNTIFIRHYLSPKQLEEMKKWRIKALGIKRNMSLKNICEIFTKYGEIFSITIRDSTGVIEFRDLESAEKAISDPPKGFNLSYLVMENAKMICLNMPLNTTQESVSKVFPNAIGIKIISSKYDGVRPVIHVVFKSKDEIRTAIETGNKISMDGMRLICLKFNEFHSKIGEIQASMTRKNSVFAINLPEHFVAENIVENLKQFGDILYIKYSSANGSKQGFAGVLFAEETSIPKVLSASNEVRGISIKQFCPK</sequence>
<dbReference type="GO" id="GO:0005634">
    <property type="term" value="C:nucleus"/>
    <property type="evidence" value="ECO:0000318"/>
    <property type="project" value="GO_Central"/>
</dbReference>
<evidence type="ECO:0000259" key="2">
    <source>
        <dbReference type="PROSITE" id="PS50102"/>
    </source>
</evidence>